<name>A0ABW4WTU4_9BACT</name>
<keyword evidence="1" id="KW-0732">Signal</keyword>
<dbReference type="InterPro" id="IPR025665">
    <property type="entry name" value="Beta-barrel_OMP_2"/>
</dbReference>
<protein>
    <submittedName>
        <fullName evidence="3">Porin family protein</fullName>
    </submittedName>
</protein>
<dbReference type="Proteomes" id="UP001597369">
    <property type="component" value="Unassembled WGS sequence"/>
</dbReference>
<sequence length="125" mass="13539">MKKLILGAGLALITGFASAQQVGIKAGLNYTTFKGDDAKNYDYRPGYTVGVTARKEINNHIGIQPELLFTSKGAKTETTNGNTTSKEKTRLNYLDVPVLLSIQTSGLFFEVGPQISFLLKGTHTN</sequence>
<feature type="signal peptide" evidence="1">
    <location>
        <begin position="1"/>
        <end position="19"/>
    </location>
</feature>
<keyword evidence="4" id="KW-1185">Reference proteome</keyword>
<evidence type="ECO:0000256" key="1">
    <source>
        <dbReference type="SAM" id="SignalP"/>
    </source>
</evidence>
<gene>
    <name evidence="3" type="ORF">ACFSKU_01900</name>
</gene>
<proteinExistence type="predicted"/>
<accession>A0ABW4WTU4</accession>
<dbReference type="RefSeq" id="WP_229961996.1">
    <property type="nucleotide sequence ID" value="NZ_JAJJWI010000017.1"/>
</dbReference>
<reference evidence="4" key="1">
    <citation type="journal article" date="2019" name="Int. J. Syst. Evol. Microbiol.">
        <title>The Global Catalogue of Microorganisms (GCM) 10K type strain sequencing project: providing services to taxonomists for standard genome sequencing and annotation.</title>
        <authorList>
            <consortium name="The Broad Institute Genomics Platform"/>
            <consortium name="The Broad Institute Genome Sequencing Center for Infectious Disease"/>
            <person name="Wu L."/>
            <person name="Ma J."/>
        </authorList>
    </citation>
    <scope>NUCLEOTIDE SEQUENCE [LARGE SCALE GENOMIC DNA]</scope>
    <source>
        <strain evidence="4">JCM 16545</strain>
    </source>
</reference>
<dbReference type="Pfam" id="PF13568">
    <property type="entry name" value="OMP_b-brl_2"/>
    <property type="match status" value="1"/>
</dbReference>
<comment type="caution">
    <text evidence="3">The sequence shown here is derived from an EMBL/GenBank/DDBJ whole genome shotgun (WGS) entry which is preliminary data.</text>
</comment>
<feature type="domain" description="Outer membrane protein beta-barrel" evidence="2">
    <location>
        <begin position="21"/>
        <end position="124"/>
    </location>
</feature>
<evidence type="ECO:0000313" key="4">
    <source>
        <dbReference type="Proteomes" id="UP001597369"/>
    </source>
</evidence>
<organism evidence="3 4">
    <name type="scientific">Pontibacter silvestris</name>
    <dbReference type="NCBI Taxonomy" id="2305183"/>
    <lineage>
        <taxon>Bacteria</taxon>
        <taxon>Pseudomonadati</taxon>
        <taxon>Bacteroidota</taxon>
        <taxon>Cytophagia</taxon>
        <taxon>Cytophagales</taxon>
        <taxon>Hymenobacteraceae</taxon>
        <taxon>Pontibacter</taxon>
    </lineage>
</organism>
<evidence type="ECO:0000259" key="2">
    <source>
        <dbReference type="Pfam" id="PF13568"/>
    </source>
</evidence>
<dbReference type="EMBL" id="JBHUHV010000004">
    <property type="protein sequence ID" value="MFD2065623.1"/>
    <property type="molecule type" value="Genomic_DNA"/>
</dbReference>
<feature type="chain" id="PRO_5046676208" evidence="1">
    <location>
        <begin position="20"/>
        <end position="125"/>
    </location>
</feature>
<evidence type="ECO:0000313" key="3">
    <source>
        <dbReference type="EMBL" id="MFD2065623.1"/>
    </source>
</evidence>